<sequence>MTELKLMMLAFFCVFVLFTACANQEPQEESLSQNAETAKELLEGKGYEILSYKGSYEKKVERAALAKMPERNFWAVQDVPPDRFIGETVEVFQFNVTNHPLDKAYVNDENYTHAHVSVYINNNKPFGGSSVPIGNKAYSSPGNSIDGRTAEVVQDDYEQWVETWLSNYGDE</sequence>
<name>A0A4R6U9W8_9BACI</name>
<dbReference type="PROSITE" id="PS51257">
    <property type="entry name" value="PROKAR_LIPOPROTEIN"/>
    <property type="match status" value="1"/>
</dbReference>
<reference evidence="2 3" key="1">
    <citation type="submission" date="2019-03" db="EMBL/GenBank/DDBJ databases">
        <title>Genomic Encyclopedia of Type Strains, Phase IV (KMG-IV): sequencing the most valuable type-strain genomes for metagenomic binning, comparative biology and taxonomic classification.</title>
        <authorList>
            <person name="Goeker M."/>
        </authorList>
    </citation>
    <scope>NUCLEOTIDE SEQUENCE [LARGE SCALE GENOMIC DNA]</scope>
    <source>
        <strain evidence="2 3">DSM 28697</strain>
    </source>
</reference>
<comment type="caution">
    <text evidence="2">The sequence shown here is derived from an EMBL/GenBank/DDBJ whole genome shotgun (WGS) entry which is preliminary data.</text>
</comment>
<dbReference type="OrthoDB" id="1904509at2"/>
<evidence type="ECO:0008006" key="4">
    <source>
        <dbReference type="Google" id="ProtNLM"/>
    </source>
</evidence>
<dbReference type="Proteomes" id="UP000295632">
    <property type="component" value="Unassembled WGS sequence"/>
</dbReference>
<feature type="signal peptide" evidence="1">
    <location>
        <begin position="1"/>
        <end position="22"/>
    </location>
</feature>
<keyword evidence="1" id="KW-0732">Signal</keyword>
<evidence type="ECO:0000313" key="2">
    <source>
        <dbReference type="EMBL" id="TDQ42626.1"/>
    </source>
</evidence>
<feature type="chain" id="PRO_5020570241" description="DUF4825 domain-containing protein" evidence="1">
    <location>
        <begin position="23"/>
        <end position="171"/>
    </location>
</feature>
<protein>
    <recommendedName>
        <fullName evidence="4">DUF4825 domain-containing protein</fullName>
    </recommendedName>
</protein>
<evidence type="ECO:0000256" key="1">
    <source>
        <dbReference type="SAM" id="SignalP"/>
    </source>
</evidence>
<evidence type="ECO:0000313" key="3">
    <source>
        <dbReference type="Proteomes" id="UP000295632"/>
    </source>
</evidence>
<dbReference type="EMBL" id="SNYJ01000001">
    <property type="protein sequence ID" value="TDQ42626.1"/>
    <property type="molecule type" value="Genomic_DNA"/>
</dbReference>
<gene>
    <name evidence="2" type="ORF">EV213_10154</name>
</gene>
<accession>A0A4R6U9W8</accession>
<organism evidence="2 3">
    <name type="scientific">Aureibacillus halotolerans</name>
    <dbReference type="NCBI Taxonomy" id="1508390"/>
    <lineage>
        <taxon>Bacteria</taxon>
        <taxon>Bacillati</taxon>
        <taxon>Bacillota</taxon>
        <taxon>Bacilli</taxon>
        <taxon>Bacillales</taxon>
        <taxon>Bacillaceae</taxon>
        <taxon>Aureibacillus</taxon>
    </lineage>
</organism>
<dbReference type="AlphaFoldDB" id="A0A4R6U9W8"/>
<keyword evidence="3" id="KW-1185">Reference proteome</keyword>
<proteinExistence type="predicted"/>
<dbReference type="RefSeq" id="WP_133578470.1">
    <property type="nucleotide sequence ID" value="NZ_SNYJ01000001.1"/>
</dbReference>